<organism evidence="1 2">
    <name type="scientific">Macrostomum lignano</name>
    <dbReference type="NCBI Taxonomy" id="282301"/>
    <lineage>
        <taxon>Eukaryota</taxon>
        <taxon>Metazoa</taxon>
        <taxon>Spiralia</taxon>
        <taxon>Lophotrochozoa</taxon>
        <taxon>Platyhelminthes</taxon>
        <taxon>Rhabditophora</taxon>
        <taxon>Macrostomorpha</taxon>
        <taxon>Macrostomida</taxon>
        <taxon>Macrostomidae</taxon>
        <taxon>Macrostomum</taxon>
    </lineage>
</organism>
<evidence type="ECO:0000313" key="1">
    <source>
        <dbReference type="Proteomes" id="UP000095280"/>
    </source>
</evidence>
<protein>
    <submittedName>
        <fullName evidence="2">IRS-type PTB domain-containing protein</fullName>
    </submittedName>
</protein>
<name>A0A1I8F8U3_9PLAT</name>
<dbReference type="Proteomes" id="UP000095280">
    <property type="component" value="Unplaced"/>
</dbReference>
<accession>A0A1I8F8U3</accession>
<keyword evidence="1" id="KW-1185">Reference proteome</keyword>
<sequence>RQKLSKLQTILAQAKVLCAATPQVAICCSDEAKSQTTNLFLAASDGAAYKLDVRLAKCSSGTALVTFVLVTVEGQALTFGRNQLGQLGVGRQGHPVSSSSTQFEALRNIRRSLGLPAAGHKAGPTRWNPAQRLSCHFYVKRKAAVAGLASRDSGELRSEPLRVPGFRGSPMDLGFRVATAVLAIILRAMSCGQGYNTRQCVDRVKLRGGAYTIATNGSGEFLCAHQKAPARLILYPKALMDLKRLVGSPTVGRQSQLRCAGRHQLHHLGPVAYIWRTGPRRHGEVISQANGLQSTRTSSRCEVAMGYAQCVFLVPLKSDGSDAEEKLGKYPVCRDK</sequence>
<evidence type="ECO:0000313" key="2">
    <source>
        <dbReference type="WBParaSite" id="maker-unitig_25031-snap-gene-0.1-mRNA-1"/>
    </source>
</evidence>
<reference evidence="2" key="1">
    <citation type="submission" date="2016-11" db="UniProtKB">
        <authorList>
            <consortium name="WormBaseParasite"/>
        </authorList>
    </citation>
    <scope>IDENTIFICATION</scope>
</reference>
<dbReference type="WBParaSite" id="maker-unitig_25031-snap-gene-0.1-mRNA-1">
    <property type="protein sequence ID" value="maker-unitig_25031-snap-gene-0.1-mRNA-1"/>
    <property type="gene ID" value="maker-unitig_25031-snap-gene-0.1"/>
</dbReference>
<proteinExistence type="predicted"/>
<dbReference type="AlphaFoldDB" id="A0A1I8F8U3"/>